<reference evidence="3 4" key="1">
    <citation type="journal article" date="2013" name="Curr. Biol.">
        <title>The Genome of the Foraminiferan Reticulomyxa filosa.</title>
        <authorList>
            <person name="Glockner G."/>
            <person name="Hulsmann N."/>
            <person name="Schleicher M."/>
            <person name="Noegel A.A."/>
            <person name="Eichinger L."/>
            <person name="Gallinger C."/>
            <person name="Pawlowski J."/>
            <person name="Sierra R."/>
            <person name="Euteneuer U."/>
            <person name="Pillet L."/>
            <person name="Moustafa A."/>
            <person name="Platzer M."/>
            <person name="Groth M."/>
            <person name="Szafranski K."/>
            <person name="Schliwa M."/>
        </authorList>
    </citation>
    <scope>NUCLEOTIDE SEQUENCE [LARGE SCALE GENOMIC DNA]</scope>
</reference>
<accession>X6MSU0</accession>
<keyword evidence="4" id="KW-1185">Reference proteome</keyword>
<dbReference type="GO" id="GO:0005802">
    <property type="term" value="C:trans-Golgi network"/>
    <property type="evidence" value="ECO:0007669"/>
    <property type="project" value="TreeGrafter"/>
</dbReference>
<dbReference type="Gene3D" id="2.30.29.30">
    <property type="entry name" value="Pleckstrin-homology domain (PH domain)/Phosphotyrosine-binding domain (PTB)"/>
    <property type="match status" value="1"/>
</dbReference>
<dbReference type="GO" id="GO:0001881">
    <property type="term" value="P:receptor recycling"/>
    <property type="evidence" value="ECO:0007669"/>
    <property type="project" value="TreeGrafter"/>
</dbReference>
<dbReference type="GO" id="GO:0007032">
    <property type="term" value="P:endosome organization"/>
    <property type="evidence" value="ECO:0007669"/>
    <property type="project" value="TreeGrafter"/>
</dbReference>
<dbReference type="PANTHER" id="PTHR22902">
    <property type="entry name" value="SESQUIPEDALIAN"/>
    <property type="match status" value="1"/>
</dbReference>
<evidence type="ECO:0000256" key="1">
    <source>
        <dbReference type="ARBA" id="ARBA00022553"/>
    </source>
</evidence>
<dbReference type="PROSITE" id="PS50003">
    <property type="entry name" value="PH_DOMAIN"/>
    <property type="match status" value="1"/>
</dbReference>
<protein>
    <recommendedName>
        <fullName evidence="2">PH domain-containing protein</fullName>
    </recommendedName>
</protein>
<keyword evidence="1" id="KW-0597">Phosphoprotein</keyword>
<name>X6MSU0_RETFI</name>
<dbReference type="AlphaFoldDB" id="X6MSU0"/>
<dbReference type="GO" id="GO:0005829">
    <property type="term" value="C:cytosol"/>
    <property type="evidence" value="ECO:0007669"/>
    <property type="project" value="GOC"/>
</dbReference>
<dbReference type="EMBL" id="ASPP01017896">
    <property type="protein sequence ID" value="ETO16741.1"/>
    <property type="molecule type" value="Genomic_DNA"/>
</dbReference>
<dbReference type="InterPro" id="IPR001849">
    <property type="entry name" value="PH_domain"/>
</dbReference>
<gene>
    <name evidence="3" type="ORF">RFI_20599</name>
</gene>
<dbReference type="SUPFAM" id="SSF50729">
    <property type="entry name" value="PH domain-like"/>
    <property type="match status" value="1"/>
</dbReference>
<dbReference type="PANTHER" id="PTHR22902:SF27">
    <property type="entry name" value="PLECKSTRIN HOMOLOGY DOMAIN-CONTAINING FAMILY A MEMBER 3"/>
    <property type="match status" value="1"/>
</dbReference>
<dbReference type="GO" id="GO:0055037">
    <property type="term" value="C:recycling endosome"/>
    <property type="evidence" value="ECO:0007669"/>
    <property type="project" value="TreeGrafter"/>
</dbReference>
<sequence>MSLSNRSNGIFVYICSSCCLMKNRIIFTTTNINNKFGKSLKDSISWQLNVVRILPIDKEFSSLVNNIFPFFQCPQIIIINPSHFLVFHEVHALHFSVLCLFKKSLLQGTIISNVPEKPRWKTGACKFIYPGKLAKDGSTKVARKTGYLKKIQGGYSYHKYYFTLTKTRLLYFSKKKEHKLVGEISLPCGINTNNIDTNKNYAFELFPSKPSSQHEKSIFLAAESQEEVECVKASTTTCLLAWEDP</sequence>
<feature type="domain" description="PH" evidence="2">
    <location>
        <begin position="141"/>
        <end position="245"/>
    </location>
</feature>
<evidence type="ECO:0000313" key="3">
    <source>
        <dbReference type="EMBL" id="ETO16741.1"/>
    </source>
</evidence>
<evidence type="ECO:0000259" key="2">
    <source>
        <dbReference type="PROSITE" id="PS50003"/>
    </source>
</evidence>
<dbReference type="InterPro" id="IPR011993">
    <property type="entry name" value="PH-like_dom_sf"/>
</dbReference>
<dbReference type="Proteomes" id="UP000023152">
    <property type="component" value="Unassembled WGS sequence"/>
</dbReference>
<dbReference type="GO" id="GO:0005769">
    <property type="term" value="C:early endosome"/>
    <property type="evidence" value="ECO:0007669"/>
    <property type="project" value="TreeGrafter"/>
</dbReference>
<organism evidence="3 4">
    <name type="scientific">Reticulomyxa filosa</name>
    <dbReference type="NCBI Taxonomy" id="46433"/>
    <lineage>
        <taxon>Eukaryota</taxon>
        <taxon>Sar</taxon>
        <taxon>Rhizaria</taxon>
        <taxon>Retaria</taxon>
        <taxon>Foraminifera</taxon>
        <taxon>Monothalamids</taxon>
        <taxon>Reticulomyxidae</taxon>
        <taxon>Reticulomyxa</taxon>
    </lineage>
</organism>
<dbReference type="Pfam" id="PF00169">
    <property type="entry name" value="PH"/>
    <property type="match status" value="1"/>
</dbReference>
<proteinExistence type="predicted"/>
<dbReference type="GO" id="GO:0042147">
    <property type="term" value="P:retrograde transport, endosome to Golgi"/>
    <property type="evidence" value="ECO:0007669"/>
    <property type="project" value="TreeGrafter"/>
</dbReference>
<evidence type="ECO:0000313" key="4">
    <source>
        <dbReference type="Proteomes" id="UP000023152"/>
    </source>
</evidence>
<dbReference type="InterPro" id="IPR045188">
    <property type="entry name" value="Boi1/Boi2-like"/>
</dbReference>
<comment type="caution">
    <text evidence="3">The sequence shown here is derived from an EMBL/GenBank/DDBJ whole genome shotgun (WGS) entry which is preliminary data.</text>
</comment>